<protein>
    <recommendedName>
        <fullName evidence="5">Ig-like domain-containing protein</fullName>
    </recommendedName>
</protein>
<dbReference type="FunFam" id="2.60.40.10:FF:000228">
    <property type="entry name" value="obscurin isoform X4"/>
    <property type="match status" value="1"/>
</dbReference>
<dbReference type="InterPro" id="IPR052385">
    <property type="entry name" value="Obscurin/Obscurin-like_Reg"/>
</dbReference>
<dbReference type="SUPFAM" id="SSF48726">
    <property type="entry name" value="Immunoglobulin"/>
    <property type="match status" value="1"/>
</dbReference>
<evidence type="ECO:0000259" key="5">
    <source>
        <dbReference type="PROSITE" id="PS50835"/>
    </source>
</evidence>
<accession>A0A8C6XFM9</accession>
<proteinExistence type="predicted"/>
<comment type="subcellular location">
    <subcellularLocation>
        <location evidence="1">Cytoplasm</location>
    </subcellularLocation>
</comment>
<keyword evidence="4" id="KW-1015">Disulfide bond</keyword>
<dbReference type="SMART" id="SM00409">
    <property type="entry name" value="IG"/>
    <property type="match status" value="1"/>
</dbReference>
<reference evidence="6" key="1">
    <citation type="submission" date="2025-08" db="UniProtKB">
        <authorList>
            <consortium name="Ensembl"/>
        </authorList>
    </citation>
    <scope>IDENTIFICATION</scope>
</reference>
<dbReference type="AlphaFoldDB" id="A0A8C6XFM9"/>
<keyword evidence="7" id="KW-1185">Reference proteome</keyword>
<dbReference type="Ensembl" id="ENSNNAT00000014439.1">
    <property type="protein sequence ID" value="ENSNNAP00000013787.1"/>
    <property type="gene ID" value="ENSNNAG00000009296.1"/>
</dbReference>
<dbReference type="PANTHER" id="PTHR35971:SF5">
    <property type="entry name" value="OBSCURIN LIKE CYTOSKELETAL ADAPTOR 1"/>
    <property type="match status" value="1"/>
</dbReference>
<keyword evidence="3" id="KW-0597">Phosphoprotein</keyword>
<reference evidence="6" key="2">
    <citation type="submission" date="2025-09" db="UniProtKB">
        <authorList>
            <consortium name="Ensembl"/>
        </authorList>
    </citation>
    <scope>IDENTIFICATION</scope>
</reference>
<dbReference type="InterPro" id="IPR003599">
    <property type="entry name" value="Ig_sub"/>
</dbReference>
<dbReference type="InterPro" id="IPR013783">
    <property type="entry name" value="Ig-like_fold"/>
</dbReference>
<dbReference type="InterPro" id="IPR007110">
    <property type="entry name" value="Ig-like_dom"/>
</dbReference>
<dbReference type="PANTHER" id="PTHR35971">
    <property type="entry name" value="SI:DKEY-31G6.6"/>
    <property type="match status" value="1"/>
</dbReference>
<feature type="domain" description="Ig-like" evidence="5">
    <location>
        <begin position="6"/>
        <end position="89"/>
    </location>
</feature>
<dbReference type="InterPro" id="IPR013098">
    <property type="entry name" value="Ig_I-set"/>
</dbReference>
<evidence type="ECO:0000256" key="4">
    <source>
        <dbReference type="ARBA" id="ARBA00023157"/>
    </source>
</evidence>
<keyword evidence="2" id="KW-0963">Cytoplasm</keyword>
<sequence>KAFALPLRFQEELKSQEVLEGRTAILHCALNRTAMVDWRKDAQMLQPSAKYKIKQKENVAELTIQNVTEEDAGEYSCICEDQTTSASVTVQVKSNRWKVRRTSRFPLVISDVRKKSKIFTAHGDIKTVNIKTLPPLGRGHSPGWSNNQVFNSRRKVRRGQAELQRQLIPEVQRVTSRH</sequence>
<dbReference type="GeneTree" id="ENSGT00940000154756"/>
<organism evidence="6 7">
    <name type="scientific">Naja naja</name>
    <name type="common">Indian cobra</name>
    <dbReference type="NCBI Taxonomy" id="35670"/>
    <lineage>
        <taxon>Eukaryota</taxon>
        <taxon>Metazoa</taxon>
        <taxon>Chordata</taxon>
        <taxon>Craniata</taxon>
        <taxon>Vertebrata</taxon>
        <taxon>Euteleostomi</taxon>
        <taxon>Lepidosauria</taxon>
        <taxon>Squamata</taxon>
        <taxon>Bifurcata</taxon>
        <taxon>Unidentata</taxon>
        <taxon>Episquamata</taxon>
        <taxon>Toxicofera</taxon>
        <taxon>Serpentes</taxon>
        <taxon>Colubroidea</taxon>
        <taxon>Elapidae</taxon>
        <taxon>Elapinae</taxon>
        <taxon>Naja</taxon>
    </lineage>
</organism>
<dbReference type="PROSITE" id="PS50835">
    <property type="entry name" value="IG_LIKE"/>
    <property type="match status" value="1"/>
</dbReference>
<evidence type="ECO:0000256" key="2">
    <source>
        <dbReference type="ARBA" id="ARBA00022490"/>
    </source>
</evidence>
<dbReference type="SMART" id="SM00408">
    <property type="entry name" value="IGc2"/>
    <property type="match status" value="1"/>
</dbReference>
<dbReference type="Proteomes" id="UP000694559">
    <property type="component" value="Unplaced"/>
</dbReference>
<evidence type="ECO:0000256" key="1">
    <source>
        <dbReference type="ARBA" id="ARBA00004496"/>
    </source>
</evidence>
<dbReference type="InterPro" id="IPR003598">
    <property type="entry name" value="Ig_sub2"/>
</dbReference>
<name>A0A8C6XFM9_NAJNA</name>
<dbReference type="InterPro" id="IPR036179">
    <property type="entry name" value="Ig-like_dom_sf"/>
</dbReference>
<dbReference type="Pfam" id="PF07679">
    <property type="entry name" value="I-set"/>
    <property type="match status" value="1"/>
</dbReference>
<evidence type="ECO:0000313" key="7">
    <source>
        <dbReference type="Proteomes" id="UP000694559"/>
    </source>
</evidence>
<dbReference type="GO" id="GO:0005737">
    <property type="term" value="C:cytoplasm"/>
    <property type="evidence" value="ECO:0007669"/>
    <property type="project" value="UniProtKB-SubCell"/>
</dbReference>
<evidence type="ECO:0000256" key="3">
    <source>
        <dbReference type="ARBA" id="ARBA00022553"/>
    </source>
</evidence>
<dbReference type="Gene3D" id="2.60.40.10">
    <property type="entry name" value="Immunoglobulins"/>
    <property type="match status" value="1"/>
</dbReference>
<evidence type="ECO:0000313" key="6">
    <source>
        <dbReference type="Ensembl" id="ENSNNAP00000013787.1"/>
    </source>
</evidence>
<dbReference type="OrthoDB" id="9050204at2759"/>